<keyword evidence="1" id="KW-0614">Plasmid</keyword>
<keyword evidence="2" id="KW-1185">Reference proteome</keyword>
<name>D7EC53_METEZ</name>
<geneLocation type="plasmid" evidence="1 2">
    <name>pMETEV01</name>
</geneLocation>
<dbReference type="KEGG" id="mev:Metev_2365"/>
<gene>
    <name evidence="1" type="ordered locus">Metev_2365</name>
</gene>
<organism evidence="1 2">
    <name type="scientific">Methanohalobium evestigatum (strain ATCC BAA-1072 / DSM 3721 / NBRC 107634 / OCM 161 / Z-7303)</name>
    <dbReference type="NCBI Taxonomy" id="644295"/>
    <lineage>
        <taxon>Archaea</taxon>
        <taxon>Methanobacteriati</taxon>
        <taxon>Methanobacteriota</taxon>
        <taxon>Stenosarchaea group</taxon>
        <taxon>Methanomicrobia</taxon>
        <taxon>Methanosarcinales</taxon>
        <taxon>Methanosarcinaceae</taxon>
        <taxon>Methanohalobium</taxon>
    </lineage>
</organism>
<dbReference type="Proteomes" id="UP000000391">
    <property type="component" value="Plasmid pMETEV01"/>
</dbReference>
<sequence>MVDNKIRTKFFTVLSVITVKSAGLAARNLNTINGNNPALEMVR</sequence>
<evidence type="ECO:0000313" key="2">
    <source>
        <dbReference type="Proteomes" id="UP000000391"/>
    </source>
</evidence>
<dbReference type="AlphaFoldDB" id="D7EC53"/>
<dbReference type="EMBL" id="CP002070">
    <property type="protein sequence ID" value="ADI75175.1"/>
    <property type="molecule type" value="Genomic_DNA"/>
</dbReference>
<evidence type="ECO:0000313" key="1">
    <source>
        <dbReference type="EMBL" id="ADI75175.1"/>
    </source>
</evidence>
<dbReference type="HOGENOM" id="CLU_3227792_0_0_2"/>
<accession>D7EC53</accession>
<reference evidence="1 2" key="1">
    <citation type="submission" date="2010-06" db="EMBL/GenBank/DDBJ databases">
        <title>Complete sequence plasmid of Methanohalobium evestigatum Z-7303.</title>
        <authorList>
            <consortium name="US DOE Joint Genome Institute"/>
            <person name="Lucas S."/>
            <person name="Copeland A."/>
            <person name="Lapidus A."/>
            <person name="Cheng J.-F."/>
            <person name="Bruce D."/>
            <person name="Goodwin L."/>
            <person name="Pitluck S."/>
            <person name="Saunders E."/>
            <person name="Detter J.C."/>
            <person name="Han C."/>
            <person name="Tapia R."/>
            <person name="Land M."/>
            <person name="Hauser L."/>
            <person name="Kyrpides N."/>
            <person name="Mikhailova N."/>
            <person name="Sieprawska-Lupa M."/>
            <person name="Whitman W.B."/>
            <person name="Anderson I."/>
            <person name="Woyke T."/>
        </authorList>
    </citation>
    <scope>NUCLEOTIDE SEQUENCE [LARGE SCALE GENOMIC DNA]</scope>
    <source>
        <strain evidence="2">ATCC BAA-1072 / DSM 3721 / NBRC 107634 / OCM 161 / Z-7303</strain>
        <plasmid evidence="2">Plasmid pMETEV01</plasmid>
    </source>
</reference>
<proteinExistence type="predicted"/>
<protein>
    <submittedName>
        <fullName evidence="1">Uncharacterized protein</fullName>
    </submittedName>
</protein>